<sequence>MKTILVCGYGPGISHAVATKFASEGFSVALVARNADKLAAATATLASEGIAAKAFPADLSDWDAVKAVVASARSQLGPIAVLHWNAASLSGADLLQAKAADLRLAFDVGVTGLVAAVQEALPDLKAQSGAVLVTGGGLSNYSASMDAMAVRFGFSGPALGKAAQRKLSGLLAERLRPEGVYLGEVVVNAMVKGTAADNGTATLEPSAIAATFWDLYTARMPHSVALG</sequence>
<evidence type="ECO:0000313" key="1">
    <source>
        <dbReference type="EMBL" id="AKT44110.1"/>
    </source>
</evidence>
<dbReference type="PANTHER" id="PTHR43431">
    <property type="entry name" value="OXIDOREDUCTASE, SHORT CHAIN DEHYDROGENASE/REDUCTASE FAMILY (AFU_ORTHOLOGUE AFUA_5G14000)"/>
    <property type="match status" value="1"/>
</dbReference>
<gene>
    <name evidence="1" type="ORF">CMC5_083500</name>
</gene>
<dbReference type="Gene3D" id="3.40.50.720">
    <property type="entry name" value="NAD(P)-binding Rossmann-like Domain"/>
    <property type="match status" value="1"/>
</dbReference>
<organism evidence="1 2">
    <name type="scientific">Chondromyces crocatus</name>
    <dbReference type="NCBI Taxonomy" id="52"/>
    <lineage>
        <taxon>Bacteria</taxon>
        <taxon>Pseudomonadati</taxon>
        <taxon>Myxococcota</taxon>
        <taxon>Polyangia</taxon>
        <taxon>Polyangiales</taxon>
        <taxon>Polyangiaceae</taxon>
        <taxon>Chondromyces</taxon>
    </lineage>
</organism>
<dbReference type="KEGG" id="ccro:CMC5_083500"/>
<keyword evidence="2" id="KW-1185">Reference proteome</keyword>
<accession>A0A0K1ET72</accession>
<dbReference type="EMBL" id="CP012159">
    <property type="protein sequence ID" value="AKT44110.1"/>
    <property type="molecule type" value="Genomic_DNA"/>
</dbReference>
<dbReference type="Pfam" id="PF00106">
    <property type="entry name" value="adh_short"/>
    <property type="match status" value="1"/>
</dbReference>
<evidence type="ECO:0000313" key="2">
    <source>
        <dbReference type="Proteomes" id="UP000067626"/>
    </source>
</evidence>
<dbReference type="InterPro" id="IPR002347">
    <property type="entry name" value="SDR_fam"/>
</dbReference>
<dbReference type="Proteomes" id="UP000067626">
    <property type="component" value="Chromosome"/>
</dbReference>
<name>A0A0K1ET72_CHOCO</name>
<dbReference type="AlphaFoldDB" id="A0A0K1ET72"/>
<dbReference type="InterPro" id="IPR036291">
    <property type="entry name" value="NAD(P)-bd_dom_sf"/>
</dbReference>
<reference evidence="1 2" key="1">
    <citation type="submission" date="2015-07" db="EMBL/GenBank/DDBJ databases">
        <title>Genome analysis of myxobacterium Chondromyces crocatus Cm c5 reveals a high potential for natural compound synthesis and the genetic basis for the loss of fruiting body formation.</title>
        <authorList>
            <person name="Zaburannyi N."/>
            <person name="Bunk B."/>
            <person name="Maier J."/>
            <person name="Overmann J."/>
            <person name="Mueller R."/>
        </authorList>
    </citation>
    <scope>NUCLEOTIDE SEQUENCE [LARGE SCALE GENOMIC DNA]</scope>
    <source>
        <strain evidence="1 2">Cm c5</strain>
    </source>
</reference>
<dbReference type="SUPFAM" id="SSF51735">
    <property type="entry name" value="NAD(P)-binding Rossmann-fold domains"/>
    <property type="match status" value="1"/>
</dbReference>
<proteinExistence type="predicted"/>
<dbReference type="PANTHER" id="PTHR43431:SF1">
    <property type="entry name" value="OS08G0476300 PROTEIN"/>
    <property type="match status" value="1"/>
</dbReference>
<dbReference type="RefSeq" id="WP_050435496.1">
    <property type="nucleotide sequence ID" value="NZ_CP012159.1"/>
</dbReference>
<protein>
    <submittedName>
        <fullName evidence="1">Short-chain dehydrogenase</fullName>
    </submittedName>
</protein>